<evidence type="ECO:0000259" key="4">
    <source>
        <dbReference type="Pfam" id="PF00975"/>
    </source>
</evidence>
<sequence>MRLFCFHHAGGGASGYRTWQRALGPHTAVRPVLLPGRERRSGESRFDDLEPLLADLDAQLDEHLTEPFAFFGHSMGALLAYRLACRRRDRGATLPAALIVSGCTAPHLPSSLPPVEALDHAALIRLLADLGGLPAPILEVPVLLTDALPVIRDDLRVCASHRYDSAPPLPCPIHVFGGATDPLVDDLELAAWREHTTAHSEVRILPGDHFFLFDRPDDLFDHLRPLLRGCVATRNVR</sequence>
<reference evidence="5 6" key="1">
    <citation type="submission" date="2021-04" db="EMBL/GenBank/DDBJ databases">
        <title>Nocardia tengchongensis.</title>
        <authorList>
            <person name="Zhuang k."/>
            <person name="Ran Y."/>
            <person name="Li W."/>
        </authorList>
    </citation>
    <scope>NUCLEOTIDE SEQUENCE [LARGE SCALE GENOMIC DNA]</scope>
    <source>
        <strain evidence="5 6">CFH S0057</strain>
    </source>
</reference>
<dbReference type="PANTHER" id="PTHR11487:SF0">
    <property type="entry name" value="S-ACYL FATTY ACID SYNTHASE THIOESTERASE, MEDIUM CHAIN"/>
    <property type="match status" value="1"/>
</dbReference>
<name>A0ABX8CZ26_9NOCA</name>
<dbReference type="InterPro" id="IPR029058">
    <property type="entry name" value="AB_hydrolase_fold"/>
</dbReference>
<comment type="catalytic activity">
    <reaction evidence="3">
        <text>a fatty acyl-CoA + H2O = a fatty acid + CoA + H(+)</text>
        <dbReference type="Rhea" id="RHEA:16781"/>
        <dbReference type="ChEBI" id="CHEBI:15377"/>
        <dbReference type="ChEBI" id="CHEBI:15378"/>
        <dbReference type="ChEBI" id="CHEBI:28868"/>
        <dbReference type="ChEBI" id="CHEBI:57287"/>
        <dbReference type="ChEBI" id="CHEBI:77636"/>
    </reaction>
</comment>
<dbReference type="InterPro" id="IPR012223">
    <property type="entry name" value="TEII"/>
</dbReference>
<comment type="similarity">
    <text evidence="1">Belongs to the thioesterase family.</text>
</comment>
<evidence type="ECO:0000256" key="2">
    <source>
        <dbReference type="ARBA" id="ARBA00015007"/>
    </source>
</evidence>
<dbReference type="Gene3D" id="3.40.50.1820">
    <property type="entry name" value="alpha/beta hydrolase"/>
    <property type="match status" value="1"/>
</dbReference>
<gene>
    <name evidence="5" type="ORF">KHQ06_23230</name>
</gene>
<accession>A0ABX8CZ26</accession>
<feature type="domain" description="Thioesterase" evidence="4">
    <location>
        <begin position="2"/>
        <end position="225"/>
    </location>
</feature>
<evidence type="ECO:0000313" key="6">
    <source>
        <dbReference type="Proteomes" id="UP000683310"/>
    </source>
</evidence>
<dbReference type="InterPro" id="IPR001031">
    <property type="entry name" value="Thioesterase"/>
</dbReference>
<dbReference type="Pfam" id="PF00975">
    <property type="entry name" value="Thioesterase"/>
    <property type="match status" value="1"/>
</dbReference>
<proteinExistence type="inferred from homology"/>
<dbReference type="PANTHER" id="PTHR11487">
    <property type="entry name" value="THIOESTERASE"/>
    <property type="match status" value="1"/>
</dbReference>
<organism evidence="5 6">
    <name type="scientific">Nocardia tengchongensis</name>
    <dbReference type="NCBI Taxonomy" id="2055889"/>
    <lineage>
        <taxon>Bacteria</taxon>
        <taxon>Bacillati</taxon>
        <taxon>Actinomycetota</taxon>
        <taxon>Actinomycetes</taxon>
        <taxon>Mycobacteriales</taxon>
        <taxon>Nocardiaceae</taxon>
        <taxon>Nocardia</taxon>
    </lineage>
</organism>
<dbReference type="Proteomes" id="UP000683310">
    <property type="component" value="Chromosome"/>
</dbReference>
<protein>
    <recommendedName>
        <fullName evidence="2">Thioesterase TesA</fullName>
    </recommendedName>
</protein>
<evidence type="ECO:0000256" key="1">
    <source>
        <dbReference type="ARBA" id="ARBA00007169"/>
    </source>
</evidence>
<evidence type="ECO:0000313" key="5">
    <source>
        <dbReference type="EMBL" id="QVI25078.1"/>
    </source>
</evidence>
<evidence type="ECO:0000256" key="3">
    <source>
        <dbReference type="ARBA" id="ARBA00024293"/>
    </source>
</evidence>
<keyword evidence="6" id="KW-1185">Reference proteome</keyword>
<dbReference type="SUPFAM" id="SSF53474">
    <property type="entry name" value="alpha/beta-Hydrolases"/>
    <property type="match status" value="1"/>
</dbReference>
<dbReference type="EMBL" id="CP074371">
    <property type="protein sequence ID" value="QVI25078.1"/>
    <property type="molecule type" value="Genomic_DNA"/>
</dbReference>